<keyword evidence="1" id="KW-1185">Reference proteome</keyword>
<dbReference type="WBParaSite" id="Hba_16184">
    <property type="protein sequence ID" value="Hba_16184"/>
    <property type="gene ID" value="Hba_16184"/>
</dbReference>
<proteinExistence type="predicted"/>
<name>A0A1I7XEP2_HETBA</name>
<organism evidence="1 2">
    <name type="scientific">Heterorhabditis bacteriophora</name>
    <name type="common">Entomopathogenic nematode worm</name>
    <dbReference type="NCBI Taxonomy" id="37862"/>
    <lineage>
        <taxon>Eukaryota</taxon>
        <taxon>Metazoa</taxon>
        <taxon>Ecdysozoa</taxon>
        <taxon>Nematoda</taxon>
        <taxon>Chromadorea</taxon>
        <taxon>Rhabditida</taxon>
        <taxon>Rhabditina</taxon>
        <taxon>Rhabditomorpha</taxon>
        <taxon>Strongyloidea</taxon>
        <taxon>Heterorhabditidae</taxon>
        <taxon>Heterorhabditis</taxon>
    </lineage>
</organism>
<evidence type="ECO:0000313" key="1">
    <source>
        <dbReference type="Proteomes" id="UP000095283"/>
    </source>
</evidence>
<accession>A0A1I7XEP2</accession>
<reference evidence="2" key="1">
    <citation type="submission" date="2016-11" db="UniProtKB">
        <authorList>
            <consortium name="WormBaseParasite"/>
        </authorList>
    </citation>
    <scope>IDENTIFICATION</scope>
</reference>
<evidence type="ECO:0000313" key="2">
    <source>
        <dbReference type="WBParaSite" id="Hba_16184"/>
    </source>
</evidence>
<dbReference type="AlphaFoldDB" id="A0A1I7XEP2"/>
<protein>
    <submittedName>
        <fullName evidence="2">Uncharacterized protein</fullName>
    </submittedName>
</protein>
<sequence>MFTLSLKDTIIGNRNFERTCSVRYSFIH</sequence>
<dbReference type="Proteomes" id="UP000095283">
    <property type="component" value="Unplaced"/>
</dbReference>